<proteinExistence type="predicted"/>
<keyword evidence="10" id="KW-1185">Reference proteome</keyword>
<sequence length="223" mass="24715">MQADSTPIHSSQHGPHQGLARRVERALRTPWRRPFAEHSRIAFASAQAWLDARPGHPLVLDSGCGVGLSTRRLAECHPDALVIGVDRSLDRINRDHGPLPGNAWLIRADLVDFWRLALEAGWAPQAHYLLYPNPYPKPGLLKLRWHGHPVLPSLLGLGGELELRSNWKIYVEEFAIAVGLVTGSAPAVETFVPEGAALTPFEAKYQRSGHALWRLRVGLQRLG</sequence>
<keyword evidence="5 9" id="KW-0808">Transferase</keyword>
<dbReference type="GO" id="GO:0008176">
    <property type="term" value="F:tRNA (guanine(46)-N7)-methyltransferase activity"/>
    <property type="evidence" value="ECO:0007669"/>
    <property type="project" value="UniProtKB-EC"/>
</dbReference>
<gene>
    <name evidence="9" type="ORF">A5892_18255</name>
</gene>
<evidence type="ECO:0000256" key="8">
    <source>
        <dbReference type="SAM" id="MobiDB-lite"/>
    </source>
</evidence>
<dbReference type="Proteomes" id="UP000077875">
    <property type="component" value="Chromosome"/>
</dbReference>
<evidence type="ECO:0000256" key="4">
    <source>
        <dbReference type="ARBA" id="ARBA00022603"/>
    </source>
</evidence>
<dbReference type="RefSeq" id="WP_064124010.1">
    <property type="nucleotide sequence ID" value="NZ_CP015243.1"/>
</dbReference>
<evidence type="ECO:0000256" key="1">
    <source>
        <dbReference type="ARBA" id="ARBA00000142"/>
    </source>
</evidence>
<evidence type="ECO:0000256" key="2">
    <source>
        <dbReference type="ARBA" id="ARBA00003015"/>
    </source>
</evidence>
<dbReference type="InterPro" id="IPR029063">
    <property type="entry name" value="SAM-dependent_MTases_sf"/>
</dbReference>
<evidence type="ECO:0000256" key="5">
    <source>
        <dbReference type="ARBA" id="ARBA00022679"/>
    </source>
</evidence>
<evidence type="ECO:0000256" key="6">
    <source>
        <dbReference type="ARBA" id="ARBA00022691"/>
    </source>
</evidence>
<feature type="region of interest" description="Disordered" evidence="8">
    <location>
        <begin position="1"/>
        <end position="21"/>
    </location>
</feature>
<evidence type="ECO:0000256" key="7">
    <source>
        <dbReference type="ARBA" id="ARBA00022694"/>
    </source>
</evidence>
<accession>A0A172YJ00</accession>
<keyword evidence="7" id="KW-0819">tRNA processing</keyword>
<dbReference type="EC" id="2.1.1.33" evidence="3"/>
<dbReference type="InterPro" id="IPR003358">
    <property type="entry name" value="tRNA_(Gua-N-7)_MeTrfase_Trmb"/>
</dbReference>
<protein>
    <recommendedName>
        <fullName evidence="3">tRNA (guanine(46)-N(7))-methyltransferase</fullName>
        <ecNumber evidence="3">2.1.1.33</ecNumber>
    </recommendedName>
</protein>
<dbReference type="KEGG" id="haa:A5892_18255"/>
<evidence type="ECO:0000256" key="3">
    <source>
        <dbReference type="ARBA" id="ARBA00011977"/>
    </source>
</evidence>
<dbReference type="Pfam" id="PF02390">
    <property type="entry name" value="Methyltransf_4"/>
    <property type="match status" value="1"/>
</dbReference>
<feature type="compositionally biased region" description="Polar residues" evidence="8">
    <location>
        <begin position="1"/>
        <end position="14"/>
    </location>
</feature>
<dbReference type="SUPFAM" id="SSF53335">
    <property type="entry name" value="S-adenosyl-L-methionine-dependent methyltransferases"/>
    <property type="match status" value="1"/>
</dbReference>
<evidence type="ECO:0000313" key="10">
    <source>
        <dbReference type="Proteomes" id="UP000077875"/>
    </source>
</evidence>
<dbReference type="Gene3D" id="3.40.50.150">
    <property type="entry name" value="Vaccinia Virus protein VP39"/>
    <property type="match status" value="1"/>
</dbReference>
<keyword evidence="6" id="KW-0949">S-adenosyl-L-methionine</keyword>
<name>A0A172YJ00_9GAMM</name>
<dbReference type="EMBL" id="CP015243">
    <property type="protein sequence ID" value="ANF59164.1"/>
    <property type="molecule type" value="Genomic_DNA"/>
</dbReference>
<evidence type="ECO:0000313" key="9">
    <source>
        <dbReference type="EMBL" id="ANF59164.1"/>
    </source>
</evidence>
<comment type="catalytic activity">
    <reaction evidence="1">
        <text>guanosine(46) in tRNA + S-adenosyl-L-methionine = N(7)-methylguanosine(46) in tRNA + S-adenosyl-L-homocysteine</text>
        <dbReference type="Rhea" id="RHEA:42708"/>
        <dbReference type="Rhea" id="RHEA-COMP:10188"/>
        <dbReference type="Rhea" id="RHEA-COMP:10189"/>
        <dbReference type="ChEBI" id="CHEBI:57856"/>
        <dbReference type="ChEBI" id="CHEBI:59789"/>
        <dbReference type="ChEBI" id="CHEBI:74269"/>
        <dbReference type="ChEBI" id="CHEBI:74480"/>
        <dbReference type="EC" id="2.1.1.33"/>
    </reaction>
</comment>
<comment type="function">
    <text evidence="2">Catalyzes the formation of N(7)-methylguanine at position 46 (m7G46) in tRNA.</text>
</comment>
<dbReference type="STRING" id="376489.A5892_18255"/>
<dbReference type="PROSITE" id="PS51625">
    <property type="entry name" value="SAM_MT_TRMB"/>
    <property type="match status" value="1"/>
</dbReference>
<keyword evidence="4 9" id="KW-0489">Methyltransferase</keyword>
<organism evidence="9 10">
    <name type="scientific">Halotalea alkalilenta</name>
    <dbReference type="NCBI Taxonomy" id="376489"/>
    <lineage>
        <taxon>Bacteria</taxon>
        <taxon>Pseudomonadati</taxon>
        <taxon>Pseudomonadota</taxon>
        <taxon>Gammaproteobacteria</taxon>
        <taxon>Oceanospirillales</taxon>
        <taxon>Halomonadaceae</taxon>
        <taxon>Halotalea</taxon>
    </lineage>
</organism>
<dbReference type="AlphaFoldDB" id="A0A172YJ00"/>
<reference evidence="9 10" key="1">
    <citation type="submission" date="2016-04" db="EMBL/GenBank/DDBJ databases">
        <title>Complete Genome Sequence of Halotalea alkalilenta IHB B 13600.</title>
        <authorList>
            <person name="Swarnkar M.K."/>
            <person name="Sharma A."/>
            <person name="Kaushal K."/>
            <person name="Soni R."/>
            <person name="Rana S."/>
            <person name="Singh A.K."/>
            <person name="Gulati A."/>
        </authorList>
    </citation>
    <scope>NUCLEOTIDE SEQUENCE [LARGE SCALE GENOMIC DNA]</scope>
    <source>
        <strain evidence="9 10">IHB B 13600</strain>
    </source>
</reference>